<evidence type="ECO:0000313" key="1">
    <source>
        <dbReference type="EMBL" id="MBB6204348.1"/>
    </source>
</evidence>
<organism evidence="1 2">
    <name type="scientific">Paraburkholderia fungorum</name>
    <dbReference type="NCBI Taxonomy" id="134537"/>
    <lineage>
        <taxon>Bacteria</taxon>
        <taxon>Pseudomonadati</taxon>
        <taxon>Pseudomonadota</taxon>
        <taxon>Betaproteobacteria</taxon>
        <taxon>Burkholderiales</taxon>
        <taxon>Burkholderiaceae</taxon>
        <taxon>Paraburkholderia</taxon>
    </lineage>
</organism>
<dbReference type="Proteomes" id="UP000518681">
    <property type="component" value="Unassembled WGS sequence"/>
</dbReference>
<protein>
    <submittedName>
        <fullName evidence="1">Uncharacterized protein</fullName>
    </submittedName>
</protein>
<dbReference type="AlphaFoldDB" id="A0AAW3V1J2"/>
<dbReference type="EMBL" id="JACIIK010000009">
    <property type="protein sequence ID" value="MBB6204348.1"/>
    <property type="molecule type" value="Genomic_DNA"/>
</dbReference>
<dbReference type="RefSeq" id="WP_183800760.1">
    <property type="nucleotide sequence ID" value="NZ_JACIII010000013.1"/>
</dbReference>
<name>A0AAW3V1J2_9BURK</name>
<reference evidence="1 2" key="1">
    <citation type="submission" date="2020-08" db="EMBL/GenBank/DDBJ databases">
        <title>Genomic Encyclopedia of Type Strains, Phase IV (KMG-V): Genome sequencing to study the core and pangenomes of soil and plant-associated prokaryotes.</title>
        <authorList>
            <person name="Whitman W."/>
        </authorList>
    </citation>
    <scope>NUCLEOTIDE SEQUENCE [LARGE SCALE GENOMIC DNA]</scope>
    <source>
        <strain evidence="1 2">SEMIA 4013</strain>
    </source>
</reference>
<proteinExistence type="predicted"/>
<sequence length="136" mass="14576">MRTSVESSPRRALQKMLRAVDTAPPDRQMDLQAAVARAAAAAGVSVEDLRAYAFGPREYAFNGLLGCVVQQRSRITGALVGLYHAEQAGMDAEAGRWSTVCEAHGSCVNHATLAAARAHLPDPTMWCEACRSTCEN</sequence>
<gene>
    <name evidence="1" type="ORF">GGD69_005242</name>
</gene>
<comment type="caution">
    <text evidence="1">The sequence shown here is derived from an EMBL/GenBank/DDBJ whole genome shotgun (WGS) entry which is preliminary data.</text>
</comment>
<evidence type="ECO:0000313" key="2">
    <source>
        <dbReference type="Proteomes" id="UP000518681"/>
    </source>
</evidence>
<accession>A0AAW3V1J2</accession>